<organism evidence="2 3">
    <name type="scientific">Henosepilachna vigintioctopunctata</name>
    <dbReference type="NCBI Taxonomy" id="420089"/>
    <lineage>
        <taxon>Eukaryota</taxon>
        <taxon>Metazoa</taxon>
        <taxon>Ecdysozoa</taxon>
        <taxon>Arthropoda</taxon>
        <taxon>Hexapoda</taxon>
        <taxon>Insecta</taxon>
        <taxon>Pterygota</taxon>
        <taxon>Neoptera</taxon>
        <taxon>Endopterygota</taxon>
        <taxon>Coleoptera</taxon>
        <taxon>Polyphaga</taxon>
        <taxon>Cucujiformia</taxon>
        <taxon>Coccinelloidea</taxon>
        <taxon>Coccinellidae</taxon>
        <taxon>Epilachninae</taxon>
        <taxon>Epilachnini</taxon>
        <taxon>Henosepilachna</taxon>
    </lineage>
</organism>
<evidence type="ECO:0000313" key="3">
    <source>
        <dbReference type="Proteomes" id="UP001431783"/>
    </source>
</evidence>
<evidence type="ECO:0000313" key="2">
    <source>
        <dbReference type="EMBL" id="KAK9875928.1"/>
    </source>
</evidence>
<reference evidence="2 3" key="1">
    <citation type="submission" date="2023-03" db="EMBL/GenBank/DDBJ databases">
        <title>Genome insight into feeding habits of ladybird beetles.</title>
        <authorList>
            <person name="Li H.-S."/>
            <person name="Huang Y.-H."/>
            <person name="Pang H."/>
        </authorList>
    </citation>
    <scope>NUCLEOTIDE SEQUENCE [LARGE SCALE GENOMIC DNA]</scope>
    <source>
        <strain evidence="2">SYSU_2023b</strain>
        <tissue evidence="2">Whole body</tissue>
    </source>
</reference>
<name>A0AAW1U5I8_9CUCU</name>
<dbReference type="AlphaFoldDB" id="A0AAW1U5I8"/>
<gene>
    <name evidence="2" type="ORF">WA026_011032</name>
</gene>
<sequence length="158" mass="17958">MYSNANLCDKIREKNFTNNLVISMLLVFLLTVPVILSDNSFSDLRTNSESSLNPFDETSPSSCGSCKLLEDVKARSLELIKERILRKIGMKKAPNITGRVLPQIPLHELEILGQGLTDMQSDEPDFKPGVTIFEEDDDDHAKTEKMFVFSQKRKYLLF</sequence>
<comment type="caution">
    <text evidence="2">The sequence shown here is derived from an EMBL/GenBank/DDBJ whole genome shotgun (WGS) entry which is preliminary data.</text>
</comment>
<evidence type="ECO:0000256" key="1">
    <source>
        <dbReference type="SAM" id="Phobius"/>
    </source>
</evidence>
<keyword evidence="3" id="KW-1185">Reference proteome</keyword>
<protein>
    <recommendedName>
        <fullName evidence="4">Myostatin</fullName>
    </recommendedName>
</protein>
<evidence type="ECO:0008006" key="4">
    <source>
        <dbReference type="Google" id="ProtNLM"/>
    </source>
</evidence>
<keyword evidence="1" id="KW-1133">Transmembrane helix</keyword>
<keyword evidence="1" id="KW-0812">Transmembrane</keyword>
<dbReference type="Gene3D" id="2.60.120.970">
    <property type="match status" value="1"/>
</dbReference>
<proteinExistence type="predicted"/>
<dbReference type="EMBL" id="JARQZJ010000035">
    <property type="protein sequence ID" value="KAK9875928.1"/>
    <property type="molecule type" value="Genomic_DNA"/>
</dbReference>
<feature type="transmembrane region" description="Helical" evidence="1">
    <location>
        <begin position="20"/>
        <end position="36"/>
    </location>
</feature>
<dbReference type="Proteomes" id="UP001431783">
    <property type="component" value="Unassembled WGS sequence"/>
</dbReference>
<keyword evidence="1" id="KW-0472">Membrane</keyword>
<accession>A0AAW1U5I8</accession>